<evidence type="ECO:0000313" key="1">
    <source>
        <dbReference type="EMBL" id="KRY75478.1"/>
    </source>
</evidence>
<sequence length="63" mass="7504">MYNICADEEGKRRAKMIRKENQKTETEETMKFSNSFHSADCIVMQKQKKYDQIFLLIKANPFP</sequence>
<comment type="caution">
    <text evidence="1">The sequence shown here is derived from an EMBL/GenBank/DDBJ whole genome shotgun (WGS) entry which is preliminary data.</text>
</comment>
<dbReference type="Proteomes" id="UP000054632">
    <property type="component" value="Unassembled WGS sequence"/>
</dbReference>
<organism evidence="1 2">
    <name type="scientific">Trichinella pseudospiralis</name>
    <name type="common">Parasitic roundworm</name>
    <dbReference type="NCBI Taxonomy" id="6337"/>
    <lineage>
        <taxon>Eukaryota</taxon>
        <taxon>Metazoa</taxon>
        <taxon>Ecdysozoa</taxon>
        <taxon>Nematoda</taxon>
        <taxon>Enoplea</taxon>
        <taxon>Dorylaimia</taxon>
        <taxon>Trichinellida</taxon>
        <taxon>Trichinellidae</taxon>
        <taxon>Trichinella</taxon>
    </lineage>
</organism>
<name>A0A0V1EP00_TRIPS</name>
<accession>A0A0V1EP00</accession>
<evidence type="ECO:0000313" key="2">
    <source>
        <dbReference type="Proteomes" id="UP000054632"/>
    </source>
</evidence>
<protein>
    <submittedName>
        <fullName evidence="1">Uncharacterized protein</fullName>
    </submittedName>
</protein>
<gene>
    <name evidence="1" type="ORF">T4A_6052</name>
</gene>
<dbReference type="EMBL" id="JYDR01000018">
    <property type="protein sequence ID" value="KRY75478.1"/>
    <property type="molecule type" value="Genomic_DNA"/>
</dbReference>
<dbReference type="AlphaFoldDB" id="A0A0V1EP00"/>
<proteinExistence type="predicted"/>
<reference evidence="1 2" key="1">
    <citation type="submission" date="2015-01" db="EMBL/GenBank/DDBJ databases">
        <title>Evolution of Trichinella species and genotypes.</title>
        <authorList>
            <person name="Korhonen P.K."/>
            <person name="Edoardo P."/>
            <person name="Giuseppe L.R."/>
            <person name="Gasser R.B."/>
        </authorList>
    </citation>
    <scope>NUCLEOTIDE SEQUENCE [LARGE SCALE GENOMIC DNA]</scope>
    <source>
        <strain evidence="1">ISS13</strain>
    </source>
</reference>